<evidence type="ECO:0000313" key="6">
    <source>
        <dbReference type="EMBL" id="MFC2949950.1"/>
    </source>
</evidence>
<evidence type="ECO:0000256" key="3">
    <source>
        <dbReference type="ARBA" id="ARBA00022989"/>
    </source>
</evidence>
<dbReference type="Proteomes" id="UP001595387">
    <property type="component" value="Unassembled WGS sequence"/>
</dbReference>
<evidence type="ECO:0000256" key="1">
    <source>
        <dbReference type="ARBA" id="ARBA00022475"/>
    </source>
</evidence>
<comment type="similarity">
    <text evidence="5">Belongs to the UPF0344 family.</text>
</comment>
<accession>A0ABV7AAS6</accession>
<keyword evidence="7" id="KW-1185">Reference proteome</keyword>
<keyword evidence="3 5" id="KW-1133">Transmembrane helix</keyword>
<reference evidence="7" key="1">
    <citation type="journal article" date="2019" name="Int. J. Syst. Evol. Microbiol.">
        <title>The Global Catalogue of Microorganisms (GCM) 10K type strain sequencing project: providing services to taxonomists for standard genome sequencing and annotation.</title>
        <authorList>
            <consortium name="The Broad Institute Genomics Platform"/>
            <consortium name="The Broad Institute Genome Sequencing Center for Infectious Disease"/>
            <person name="Wu L."/>
            <person name="Ma J."/>
        </authorList>
    </citation>
    <scope>NUCLEOTIDE SEQUENCE [LARGE SCALE GENOMIC DNA]</scope>
    <source>
        <strain evidence="7">KCTC 13193</strain>
    </source>
</reference>
<dbReference type="Pfam" id="PF07457">
    <property type="entry name" value="DUF1516"/>
    <property type="match status" value="1"/>
</dbReference>
<comment type="subcellular location">
    <subcellularLocation>
        <location evidence="5">Cell membrane</location>
        <topology evidence="5">Multi-pass membrane protein</topology>
    </subcellularLocation>
</comment>
<sequence>MMIHTHITSWVLLIILLVAAVALYKGGNGKAGKIVHMILRLDYLLVLFTGIMLLWNYLSNPSMPILAEAITKGLAGLWVIAAAEMIMGKTKKDKPARGPWIQLAIAVLLALILGFGRLPLGISP</sequence>
<keyword evidence="2 5" id="KW-0812">Transmembrane</keyword>
<comment type="caution">
    <text evidence="6">The sequence shown here is derived from an EMBL/GenBank/DDBJ whole genome shotgun (WGS) entry which is preliminary data.</text>
</comment>
<keyword evidence="4 5" id="KW-0472">Membrane</keyword>
<keyword evidence="1 5" id="KW-1003">Cell membrane</keyword>
<evidence type="ECO:0000256" key="4">
    <source>
        <dbReference type="ARBA" id="ARBA00023136"/>
    </source>
</evidence>
<evidence type="ECO:0000256" key="5">
    <source>
        <dbReference type="HAMAP-Rule" id="MF_01536"/>
    </source>
</evidence>
<dbReference type="EMBL" id="JBHRRZ010000039">
    <property type="protein sequence ID" value="MFC2949950.1"/>
    <property type="molecule type" value="Genomic_DNA"/>
</dbReference>
<feature type="transmembrane region" description="Helical" evidence="5">
    <location>
        <begin position="70"/>
        <end position="88"/>
    </location>
</feature>
<proteinExistence type="inferred from homology"/>
<gene>
    <name evidence="6" type="ORF">ACFODW_16630</name>
</gene>
<feature type="transmembrane region" description="Helical" evidence="5">
    <location>
        <begin position="6"/>
        <end position="26"/>
    </location>
</feature>
<evidence type="ECO:0000313" key="7">
    <source>
        <dbReference type="Proteomes" id="UP001595387"/>
    </source>
</evidence>
<dbReference type="InterPro" id="IPR010899">
    <property type="entry name" value="UPF0344"/>
</dbReference>
<feature type="transmembrane region" description="Helical" evidence="5">
    <location>
        <begin position="38"/>
        <end position="58"/>
    </location>
</feature>
<feature type="transmembrane region" description="Helical" evidence="5">
    <location>
        <begin position="100"/>
        <end position="120"/>
    </location>
</feature>
<evidence type="ECO:0000256" key="2">
    <source>
        <dbReference type="ARBA" id="ARBA00022692"/>
    </source>
</evidence>
<name>A0ABV7AAS6_9BACI</name>
<protein>
    <recommendedName>
        <fullName evidence="5">UPF0344 protein ACFODW_16630</fullName>
    </recommendedName>
</protein>
<dbReference type="HAMAP" id="MF_01536">
    <property type="entry name" value="UPF0344"/>
    <property type="match status" value="1"/>
</dbReference>
<organism evidence="6 7">
    <name type="scientific">Virgibacillus sediminis</name>
    <dbReference type="NCBI Taxonomy" id="202260"/>
    <lineage>
        <taxon>Bacteria</taxon>
        <taxon>Bacillati</taxon>
        <taxon>Bacillota</taxon>
        <taxon>Bacilli</taxon>
        <taxon>Bacillales</taxon>
        <taxon>Bacillaceae</taxon>
        <taxon>Virgibacillus</taxon>
    </lineage>
</organism>